<dbReference type="EMBL" id="GGEC01053157">
    <property type="protein sequence ID" value="MBX33641.1"/>
    <property type="molecule type" value="Transcribed_RNA"/>
</dbReference>
<reference evidence="1" key="1">
    <citation type="submission" date="2018-02" db="EMBL/GenBank/DDBJ databases">
        <title>Rhizophora mucronata_Transcriptome.</title>
        <authorList>
            <person name="Meera S.P."/>
            <person name="Sreeshan A."/>
            <person name="Augustine A."/>
        </authorList>
    </citation>
    <scope>NUCLEOTIDE SEQUENCE</scope>
    <source>
        <tissue evidence="1">Leaf</tissue>
    </source>
</reference>
<dbReference type="GO" id="GO:0004354">
    <property type="term" value="F:glutamate dehydrogenase (NADP+) activity"/>
    <property type="evidence" value="ECO:0007669"/>
    <property type="project" value="TreeGrafter"/>
</dbReference>
<dbReference type="GO" id="GO:0006537">
    <property type="term" value="P:glutamate biosynthetic process"/>
    <property type="evidence" value="ECO:0007669"/>
    <property type="project" value="TreeGrafter"/>
</dbReference>
<name>A0A2P2MTW1_RHIMU</name>
<dbReference type="AlphaFoldDB" id="A0A2P2MTW1"/>
<sequence>MASKDKIIVNKPIYVKALMSKTAGSIVEAALKRDPHEAEFIQLVQEAVHALERVIAKNTQ</sequence>
<dbReference type="GO" id="GO:0005829">
    <property type="term" value="C:cytosol"/>
    <property type="evidence" value="ECO:0007669"/>
    <property type="project" value="TreeGrafter"/>
</dbReference>
<protein>
    <submittedName>
        <fullName evidence="1">NADP-specific glutamate dehydrogenase</fullName>
    </submittedName>
</protein>
<dbReference type="Gene3D" id="1.10.285.10">
    <property type="entry name" value="Glutamate Dehydrogenase, chain A, domain 3"/>
    <property type="match status" value="1"/>
</dbReference>
<dbReference type="PANTHER" id="PTHR43571">
    <property type="entry name" value="NADP-SPECIFIC GLUTAMATE DEHYDROGENASE 1-RELATED"/>
    <property type="match status" value="1"/>
</dbReference>
<evidence type="ECO:0000313" key="1">
    <source>
        <dbReference type="EMBL" id="MBX33641.1"/>
    </source>
</evidence>
<accession>A0A2P2MTW1</accession>
<dbReference type="PANTHER" id="PTHR43571:SF1">
    <property type="entry name" value="NADP-SPECIFIC GLUTAMATE DEHYDROGENASE 1-RELATED"/>
    <property type="match status" value="1"/>
</dbReference>
<organism evidence="1">
    <name type="scientific">Rhizophora mucronata</name>
    <name type="common">Asiatic mangrove</name>
    <dbReference type="NCBI Taxonomy" id="61149"/>
    <lineage>
        <taxon>Eukaryota</taxon>
        <taxon>Viridiplantae</taxon>
        <taxon>Streptophyta</taxon>
        <taxon>Embryophyta</taxon>
        <taxon>Tracheophyta</taxon>
        <taxon>Spermatophyta</taxon>
        <taxon>Magnoliopsida</taxon>
        <taxon>eudicotyledons</taxon>
        <taxon>Gunneridae</taxon>
        <taxon>Pentapetalae</taxon>
        <taxon>rosids</taxon>
        <taxon>fabids</taxon>
        <taxon>Malpighiales</taxon>
        <taxon>Rhizophoraceae</taxon>
        <taxon>Rhizophora</taxon>
    </lineage>
</organism>
<proteinExistence type="predicted"/>
<dbReference type="InterPro" id="IPR050724">
    <property type="entry name" value="Glu_Leu_Phe_Val_DH"/>
</dbReference>